<dbReference type="STRING" id="60517.A0A0R3WGI3"/>
<evidence type="ECO:0000313" key="7">
    <source>
        <dbReference type="Proteomes" id="UP000282613"/>
    </source>
</evidence>
<dbReference type="GO" id="GO:0006351">
    <property type="term" value="P:DNA-templated transcription"/>
    <property type="evidence" value="ECO:0007669"/>
    <property type="project" value="InterPro"/>
</dbReference>
<sequence>MRRQAKFLGRLIKCRFIHSLCKFTVDSVTQASYISECRAENQIKPRELVRCLECGYRILYKKRSKRMSIFEAR</sequence>
<dbReference type="PANTHER" id="PTHR12056">
    <property type="entry name" value="DNA-DIRECTED RNA POLYMERASES I, II, AND III"/>
    <property type="match status" value="1"/>
</dbReference>
<reference evidence="8" key="1">
    <citation type="submission" date="2017-02" db="UniProtKB">
        <authorList>
            <consortium name="WormBaseParasite"/>
        </authorList>
    </citation>
    <scope>IDENTIFICATION</scope>
</reference>
<dbReference type="GO" id="GO:0008270">
    <property type="term" value="F:zinc ion binding"/>
    <property type="evidence" value="ECO:0007669"/>
    <property type="project" value="InterPro"/>
</dbReference>
<dbReference type="SMART" id="SM00659">
    <property type="entry name" value="RPOLCX"/>
    <property type="match status" value="1"/>
</dbReference>
<protein>
    <submittedName>
        <fullName evidence="8">DNA-directed RNA polymerases I, II, and III subunit RPABC4</fullName>
    </submittedName>
</protein>
<dbReference type="Pfam" id="PF03604">
    <property type="entry name" value="Zn_ribbon_RPAB4"/>
    <property type="match status" value="1"/>
</dbReference>
<dbReference type="AlphaFoldDB" id="A0A0R3WGI3"/>
<dbReference type="Gene3D" id="2.20.28.30">
    <property type="entry name" value="RNA polymerase ii, chain L"/>
    <property type="match status" value="1"/>
</dbReference>
<dbReference type="SUPFAM" id="SSF63393">
    <property type="entry name" value="RNA polymerase subunits"/>
    <property type="match status" value="1"/>
</dbReference>
<dbReference type="InterPro" id="IPR029040">
    <property type="entry name" value="RPABC4/Spt4"/>
</dbReference>
<keyword evidence="7" id="KW-1185">Reference proteome</keyword>
<proteinExistence type="inferred from homology"/>
<dbReference type="GO" id="GO:0003899">
    <property type="term" value="F:DNA-directed RNA polymerase activity"/>
    <property type="evidence" value="ECO:0007669"/>
    <property type="project" value="InterPro"/>
</dbReference>
<evidence type="ECO:0000256" key="1">
    <source>
        <dbReference type="ARBA" id="ARBA00004123"/>
    </source>
</evidence>
<evidence type="ECO:0000256" key="4">
    <source>
        <dbReference type="ARBA" id="ARBA00023242"/>
    </source>
</evidence>
<keyword evidence="3" id="KW-0862">Zinc</keyword>
<evidence type="ECO:0000313" key="6">
    <source>
        <dbReference type="EMBL" id="VDK47092.1"/>
    </source>
</evidence>
<keyword evidence="4" id="KW-0539">Nucleus</keyword>
<evidence type="ECO:0000256" key="3">
    <source>
        <dbReference type="ARBA" id="ARBA00022833"/>
    </source>
</evidence>
<dbReference type="GO" id="GO:0005736">
    <property type="term" value="C:RNA polymerase I complex"/>
    <property type="evidence" value="ECO:0007669"/>
    <property type="project" value="TreeGrafter"/>
</dbReference>
<dbReference type="Proteomes" id="UP000282613">
    <property type="component" value="Unassembled WGS sequence"/>
</dbReference>
<dbReference type="PANTHER" id="PTHR12056:SF2">
    <property type="entry name" value="GEO11084P1"/>
    <property type="match status" value="1"/>
</dbReference>
<evidence type="ECO:0000313" key="8">
    <source>
        <dbReference type="WBParaSite" id="TASK_0000997601-mRNA-1"/>
    </source>
</evidence>
<dbReference type="WBParaSite" id="TASK_0000997601-mRNA-1">
    <property type="protein sequence ID" value="TASK_0000997601-mRNA-1"/>
    <property type="gene ID" value="TASK_0000997601"/>
</dbReference>
<reference evidence="6 7" key="2">
    <citation type="submission" date="2018-11" db="EMBL/GenBank/DDBJ databases">
        <authorList>
            <consortium name="Pathogen Informatics"/>
        </authorList>
    </citation>
    <scope>NUCLEOTIDE SEQUENCE [LARGE SCALE GENOMIC DNA]</scope>
</reference>
<comment type="subcellular location">
    <subcellularLocation>
        <location evidence="1">Nucleus</location>
    </subcellularLocation>
</comment>
<name>A0A0R3WGI3_TAEAS</name>
<dbReference type="InterPro" id="IPR006591">
    <property type="entry name" value="RNAP_P/RPABC4"/>
</dbReference>
<dbReference type="GO" id="GO:0005666">
    <property type="term" value="C:RNA polymerase III complex"/>
    <property type="evidence" value="ECO:0007669"/>
    <property type="project" value="TreeGrafter"/>
</dbReference>
<keyword evidence="2" id="KW-0479">Metal-binding</keyword>
<dbReference type="OrthoDB" id="5585087at2759"/>
<dbReference type="GO" id="GO:0005665">
    <property type="term" value="C:RNA polymerase II, core complex"/>
    <property type="evidence" value="ECO:0007669"/>
    <property type="project" value="TreeGrafter"/>
</dbReference>
<dbReference type="InterPro" id="IPR039747">
    <property type="entry name" value="RPABC4"/>
</dbReference>
<comment type="similarity">
    <text evidence="5">Belongs to the archaeal Rpo12/eukaryotic RPC10 RNA polymerase subunit family.</text>
</comment>
<gene>
    <name evidence="6" type="ORF">TASK_LOCUS9977</name>
</gene>
<dbReference type="EMBL" id="UYRS01019863">
    <property type="protein sequence ID" value="VDK47092.1"/>
    <property type="molecule type" value="Genomic_DNA"/>
</dbReference>
<accession>A0A0R3WGI3</accession>
<organism evidence="8">
    <name type="scientific">Taenia asiatica</name>
    <name type="common">Asian tapeworm</name>
    <dbReference type="NCBI Taxonomy" id="60517"/>
    <lineage>
        <taxon>Eukaryota</taxon>
        <taxon>Metazoa</taxon>
        <taxon>Spiralia</taxon>
        <taxon>Lophotrochozoa</taxon>
        <taxon>Platyhelminthes</taxon>
        <taxon>Cestoda</taxon>
        <taxon>Eucestoda</taxon>
        <taxon>Cyclophyllidea</taxon>
        <taxon>Taeniidae</taxon>
        <taxon>Taenia</taxon>
    </lineage>
</organism>
<evidence type="ECO:0000256" key="5">
    <source>
        <dbReference type="ARBA" id="ARBA00025770"/>
    </source>
</evidence>
<dbReference type="GO" id="GO:0003677">
    <property type="term" value="F:DNA binding"/>
    <property type="evidence" value="ECO:0007669"/>
    <property type="project" value="InterPro"/>
</dbReference>
<evidence type="ECO:0000256" key="2">
    <source>
        <dbReference type="ARBA" id="ARBA00022723"/>
    </source>
</evidence>